<evidence type="ECO:0000256" key="1">
    <source>
        <dbReference type="SAM" id="Phobius"/>
    </source>
</evidence>
<name>A0A922I6D1_DERFA</name>
<comment type="caution">
    <text evidence="2">The sequence shown here is derived from an EMBL/GenBank/DDBJ whole genome shotgun (WGS) entry which is preliminary data.</text>
</comment>
<evidence type="ECO:0000313" key="2">
    <source>
        <dbReference type="EMBL" id="KAH9522103.1"/>
    </source>
</evidence>
<evidence type="ECO:0000313" key="3">
    <source>
        <dbReference type="Proteomes" id="UP000790347"/>
    </source>
</evidence>
<keyword evidence="1" id="KW-1133">Transmembrane helix</keyword>
<proteinExistence type="predicted"/>
<dbReference type="AlphaFoldDB" id="A0A922I6D1"/>
<accession>A0A922I6D1</accession>
<organism evidence="2 3">
    <name type="scientific">Dermatophagoides farinae</name>
    <name type="common">American house dust mite</name>
    <dbReference type="NCBI Taxonomy" id="6954"/>
    <lineage>
        <taxon>Eukaryota</taxon>
        <taxon>Metazoa</taxon>
        <taxon>Ecdysozoa</taxon>
        <taxon>Arthropoda</taxon>
        <taxon>Chelicerata</taxon>
        <taxon>Arachnida</taxon>
        <taxon>Acari</taxon>
        <taxon>Acariformes</taxon>
        <taxon>Sarcoptiformes</taxon>
        <taxon>Astigmata</taxon>
        <taxon>Psoroptidia</taxon>
        <taxon>Analgoidea</taxon>
        <taxon>Pyroglyphidae</taxon>
        <taxon>Dermatophagoidinae</taxon>
        <taxon>Dermatophagoides</taxon>
    </lineage>
</organism>
<feature type="transmembrane region" description="Helical" evidence="1">
    <location>
        <begin position="6"/>
        <end position="24"/>
    </location>
</feature>
<dbReference type="EMBL" id="ASGP02000002">
    <property type="protein sequence ID" value="KAH9522103.1"/>
    <property type="molecule type" value="Genomic_DNA"/>
</dbReference>
<reference evidence="2" key="1">
    <citation type="submission" date="2013-05" db="EMBL/GenBank/DDBJ databases">
        <authorList>
            <person name="Yim A.K.Y."/>
            <person name="Chan T.F."/>
            <person name="Ji K.M."/>
            <person name="Liu X.Y."/>
            <person name="Zhou J.W."/>
            <person name="Li R.Q."/>
            <person name="Yang K.Y."/>
            <person name="Li J."/>
            <person name="Li M."/>
            <person name="Law P.T.W."/>
            <person name="Wu Y.L."/>
            <person name="Cai Z.L."/>
            <person name="Qin H."/>
            <person name="Bao Y."/>
            <person name="Leung R.K.K."/>
            <person name="Ng P.K.S."/>
            <person name="Zou J."/>
            <person name="Zhong X.J."/>
            <person name="Ran P.X."/>
            <person name="Zhong N.S."/>
            <person name="Liu Z.G."/>
            <person name="Tsui S.K.W."/>
        </authorList>
    </citation>
    <scope>NUCLEOTIDE SEQUENCE</scope>
    <source>
        <strain evidence="2">Derf</strain>
        <tissue evidence="2">Whole organism</tissue>
    </source>
</reference>
<keyword evidence="1" id="KW-0472">Membrane</keyword>
<feature type="transmembrane region" description="Helical" evidence="1">
    <location>
        <begin position="36"/>
        <end position="55"/>
    </location>
</feature>
<keyword evidence="3" id="KW-1185">Reference proteome</keyword>
<reference evidence="2" key="2">
    <citation type="journal article" date="2022" name="Res Sq">
        <title>Comparative Genomics Reveals Insights into the Divergent Evolution of Astigmatic Mites and Household Pest Adaptations.</title>
        <authorList>
            <person name="Xiong Q."/>
            <person name="Wan A.T.-Y."/>
            <person name="Liu X.-Y."/>
            <person name="Fung C.S.-H."/>
            <person name="Xiao X."/>
            <person name="Malainual N."/>
            <person name="Hou J."/>
            <person name="Wang L."/>
            <person name="Wang M."/>
            <person name="Yang K."/>
            <person name="Cui Y."/>
            <person name="Leung E."/>
            <person name="Nong W."/>
            <person name="Shin S.-K."/>
            <person name="Au S."/>
            <person name="Jeong K.Y."/>
            <person name="Chew F.T."/>
            <person name="Hui J."/>
            <person name="Leung T.F."/>
            <person name="Tungtrongchitr A."/>
            <person name="Zhong N."/>
            <person name="Liu Z."/>
            <person name="Tsui S."/>
        </authorList>
    </citation>
    <scope>NUCLEOTIDE SEQUENCE</scope>
    <source>
        <strain evidence="2">Derf</strain>
        <tissue evidence="2">Whole organism</tissue>
    </source>
</reference>
<dbReference type="Proteomes" id="UP000790347">
    <property type="component" value="Unassembled WGS sequence"/>
</dbReference>
<sequence>MNESKGFSYLFQIKIYNSVIFSLFLSRCNFNQEFFFAKYCLLSLVNLVGRIVLVVDVRS</sequence>
<gene>
    <name evidence="2" type="ORF">DERF_005706</name>
</gene>
<keyword evidence="1" id="KW-0812">Transmembrane</keyword>
<protein>
    <submittedName>
        <fullName evidence="2">Uncharacterized protein</fullName>
    </submittedName>
</protein>